<evidence type="ECO:0000313" key="3">
    <source>
        <dbReference type="Proteomes" id="UP000256601"/>
    </source>
</evidence>
<protein>
    <submittedName>
        <fullName evidence="2">Uncharacterized protein</fullName>
    </submittedName>
</protein>
<organism evidence="2 3">
    <name type="scientific">Yarrowia lipolytica</name>
    <name type="common">Candida lipolytica</name>
    <dbReference type="NCBI Taxonomy" id="4952"/>
    <lineage>
        <taxon>Eukaryota</taxon>
        <taxon>Fungi</taxon>
        <taxon>Dikarya</taxon>
        <taxon>Ascomycota</taxon>
        <taxon>Saccharomycotina</taxon>
        <taxon>Dipodascomycetes</taxon>
        <taxon>Dipodascales</taxon>
        <taxon>Dipodascales incertae sedis</taxon>
        <taxon>Yarrowia</taxon>
    </lineage>
</organism>
<sequence>MDQDESYRPLLFHTDGPLAGEPQEFPAPNSINRKMRSIANLRQIGVLDH</sequence>
<evidence type="ECO:0000256" key="1">
    <source>
        <dbReference type="SAM" id="MobiDB-lite"/>
    </source>
</evidence>
<gene>
    <name evidence="2" type="ORF">B0I71DRAFT_85760</name>
</gene>
<reference evidence="2 3" key="1">
    <citation type="submission" date="2018-07" db="EMBL/GenBank/DDBJ databases">
        <title>Draft Genome Assemblies for Five Robust Yarrowia lipolytica Strains Exhibiting High Lipid Production and Pentose Sugar Utilization and Sugar Alcohol Secretion from Undetoxified Lignocellulosic Biomass Hydrolysates.</title>
        <authorList>
            <consortium name="DOE Joint Genome Institute"/>
            <person name="Walker C."/>
            <person name="Ryu S."/>
            <person name="Na H."/>
            <person name="Zane M."/>
            <person name="LaButti K."/>
            <person name="Lipzen A."/>
            <person name="Haridas S."/>
            <person name="Barry K."/>
            <person name="Grigoriev I.V."/>
            <person name="Quarterman J."/>
            <person name="Slininger P."/>
            <person name="Dien B."/>
            <person name="Trinh C.T."/>
        </authorList>
    </citation>
    <scope>NUCLEOTIDE SEQUENCE [LARGE SCALE GENOMIC DNA]</scope>
    <source>
        <strain evidence="2 3">YB392</strain>
    </source>
</reference>
<dbReference type="EMBL" id="KZ859031">
    <property type="protein sequence ID" value="RDW24520.1"/>
    <property type="molecule type" value="Genomic_DNA"/>
</dbReference>
<evidence type="ECO:0000313" key="2">
    <source>
        <dbReference type="EMBL" id="RDW24520.1"/>
    </source>
</evidence>
<dbReference type="AlphaFoldDB" id="A0A371C3D9"/>
<accession>A0A371C3D9</accession>
<proteinExistence type="predicted"/>
<feature type="region of interest" description="Disordered" evidence="1">
    <location>
        <begin position="1"/>
        <end position="31"/>
    </location>
</feature>
<name>A0A371C3D9_YARLL</name>
<dbReference type="Proteomes" id="UP000256601">
    <property type="component" value="Unassembled WGS sequence"/>
</dbReference>